<reference evidence="2" key="1">
    <citation type="journal article" date="2019" name="Int. J. Syst. Evol. Microbiol.">
        <title>The Global Catalogue of Microorganisms (GCM) 10K type strain sequencing project: providing services to taxonomists for standard genome sequencing and annotation.</title>
        <authorList>
            <consortium name="The Broad Institute Genomics Platform"/>
            <consortium name="The Broad Institute Genome Sequencing Center for Infectious Disease"/>
            <person name="Wu L."/>
            <person name="Ma J."/>
        </authorList>
    </citation>
    <scope>NUCLEOTIDE SEQUENCE [LARGE SCALE GENOMIC DNA]</scope>
    <source>
        <strain evidence="2">JCM 30742</strain>
    </source>
</reference>
<comment type="caution">
    <text evidence="1">The sequence shown here is derived from an EMBL/GenBank/DDBJ whole genome shotgun (WGS) entry which is preliminary data.</text>
</comment>
<sequence length="462" mass="51569">MARLASGQCEFEFDRSWKGLPPWGIAAVARESILCGSEMRSKPVDQRALRRIFNLFNQANGGIPEGKHLWLMIQAFLYEQFSYQDSPLHDIARTFLLLVDLEVEDPRFPAHRDWREVLGMTLEERMQVVFAISVYVKENAGLLDPSAPERDRWQDLPFSPALRLDSVATAISDLTTTIDQARSDYEAVPRVAEHLHRFGYSPLTKKPLVDLNTGLLVAPQWLLILRTMTIENLYYAACAKWGNNFAEELGVRVEAYTGMQLRYAGFQDVLPEISYGKGKKLSVDWFVVTEEIVLLFECKSAKIPLAARAGGISMENLLKTAIGKAREQIKKSSGLVREGHSEFSAIPSGLSQIGIIVTAEPIYSANDYLFNEELPDPGIPCLTISLKELELLTALGSQMMVQVLSKIVNREHFAVWSVHNAIVDALGHQGLPANKIVVDAFDEFVIPRVCPSSRISGCSDSD</sequence>
<proteinExistence type="predicted"/>
<accession>A0ABP7CEC0</accession>
<keyword evidence="2" id="KW-1185">Reference proteome</keyword>
<name>A0ABP7CEC0_9MICC</name>
<organism evidence="1 2">
    <name type="scientific">Arthrobacter ginkgonis</name>
    <dbReference type="NCBI Taxonomy" id="1630594"/>
    <lineage>
        <taxon>Bacteria</taxon>
        <taxon>Bacillati</taxon>
        <taxon>Actinomycetota</taxon>
        <taxon>Actinomycetes</taxon>
        <taxon>Micrococcales</taxon>
        <taxon>Micrococcaceae</taxon>
        <taxon>Arthrobacter</taxon>
    </lineage>
</organism>
<evidence type="ECO:0008006" key="3">
    <source>
        <dbReference type="Google" id="ProtNLM"/>
    </source>
</evidence>
<evidence type="ECO:0000313" key="2">
    <source>
        <dbReference type="Proteomes" id="UP001500752"/>
    </source>
</evidence>
<protein>
    <recommendedName>
        <fullName evidence="3">Restriction endonuclease</fullName>
    </recommendedName>
</protein>
<dbReference type="Proteomes" id="UP001500752">
    <property type="component" value="Unassembled WGS sequence"/>
</dbReference>
<evidence type="ECO:0000313" key="1">
    <source>
        <dbReference type="EMBL" id="GAA3686285.1"/>
    </source>
</evidence>
<gene>
    <name evidence="1" type="ORF">GCM10023081_24550</name>
</gene>
<dbReference type="EMBL" id="BAABEO010000017">
    <property type="protein sequence ID" value="GAA3686285.1"/>
    <property type="molecule type" value="Genomic_DNA"/>
</dbReference>